<accession>A0A7J6MS48</accession>
<reference evidence="2 3" key="1">
    <citation type="submission" date="2020-04" db="EMBL/GenBank/DDBJ databases">
        <title>Perkinsus olseni comparative genomics.</title>
        <authorList>
            <person name="Bogema D.R."/>
        </authorList>
    </citation>
    <scope>NUCLEOTIDE SEQUENCE [LARGE SCALE GENOMIC DNA]</scope>
    <source>
        <strain evidence="2">ATCC PRA-31</strain>
    </source>
</reference>
<feature type="compositionally biased region" description="Basic and acidic residues" evidence="1">
    <location>
        <begin position="60"/>
        <end position="74"/>
    </location>
</feature>
<protein>
    <submittedName>
        <fullName evidence="2">Uncharacterized protein</fullName>
    </submittedName>
</protein>
<feature type="region of interest" description="Disordered" evidence="1">
    <location>
        <begin position="55"/>
        <end position="89"/>
    </location>
</feature>
<comment type="caution">
    <text evidence="2">The sequence shown here is derived from an EMBL/GenBank/DDBJ whole genome shotgun (WGS) entry which is preliminary data.</text>
</comment>
<dbReference type="EMBL" id="JABANN010000035">
    <property type="protein sequence ID" value="KAF4674147.1"/>
    <property type="molecule type" value="Genomic_DNA"/>
</dbReference>
<evidence type="ECO:0000256" key="1">
    <source>
        <dbReference type="SAM" id="MobiDB-lite"/>
    </source>
</evidence>
<evidence type="ECO:0000313" key="3">
    <source>
        <dbReference type="Proteomes" id="UP000572268"/>
    </source>
</evidence>
<feature type="compositionally biased region" description="Low complexity" evidence="1">
    <location>
        <begin position="75"/>
        <end position="89"/>
    </location>
</feature>
<sequence length="157" mass="17625">MYSLRHAASCRTWSPSIIIRPNSTPTCRAAIKSCILLVLRRLHIITANKEIAQGSLPSRSDVDKRPSLLRRDDTSVSSSSSEASSTSRVVSFNPITDRLTYESAAMLRSSGRSYPRTLRTLEPLRDSQRGHPREARRSLRCRVGKNSDRLGVVFEVR</sequence>
<proteinExistence type="predicted"/>
<gene>
    <name evidence="2" type="ORF">FOL46_005694</name>
</gene>
<organism evidence="2 3">
    <name type="scientific">Perkinsus olseni</name>
    <name type="common">Perkinsus atlanticus</name>
    <dbReference type="NCBI Taxonomy" id="32597"/>
    <lineage>
        <taxon>Eukaryota</taxon>
        <taxon>Sar</taxon>
        <taxon>Alveolata</taxon>
        <taxon>Perkinsozoa</taxon>
        <taxon>Perkinsea</taxon>
        <taxon>Perkinsida</taxon>
        <taxon>Perkinsidae</taxon>
        <taxon>Perkinsus</taxon>
    </lineage>
</organism>
<evidence type="ECO:0000313" key="2">
    <source>
        <dbReference type="EMBL" id="KAF4674147.1"/>
    </source>
</evidence>
<dbReference type="Proteomes" id="UP000572268">
    <property type="component" value="Unassembled WGS sequence"/>
</dbReference>
<dbReference type="AlphaFoldDB" id="A0A7J6MS48"/>
<name>A0A7J6MS48_PEROL</name>